<dbReference type="InterPro" id="IPR029384">
    <property type="entry name" value="Speriolin_C"/>
</dbReference>
<organism evidence="3 4">
    <name type="scientific">Microcaecilia unicolor</name>
    <dbReference type="NCBI Taxonomy" id="1415580"/>
    <lineage>
        <taxon>Eukaryota</taxon>
        <taxon>Metazoa</taxon>
        <taxon>Chordata</taxon>
        <taxon>Craniata</taxon>
        <taxon>Vertebrata</taxon>
        <taxon>Euteleostomi</taxon>
        <taxon>Amphibia</taxon>
        <taxon>Gymnophiona</taxon>
        <taxon>Siphonopidae</taxon>
        <taxon>Microcaecilia</taxon>
    </lineage>
</organism>
<protein>
    <submittedName>
        <fullName evidence="4">Speriolin-like</fullName>
    </submittedName>
</protein>
<dbReference type="FunCoup" id="A0A6P7WY76">
    <property type="interactions" value="9"/>
</dbReference>
<dbReference type="AlphaFoldDB" id="A0A6P7WY76"/>
<gene>
    <name evidence="4" type="primary">LOC115460481</name>
</gene>
<accession>A0A6P7WY76</accession>
<name>A0A6P7WY76_9AMPH</name>
<dbReference type="PANTHER" id="PTHR22192">
    <property type="entry name" value="SPERIOLIN"/>
    <property type="match status" value="1"/>
</dbReference>
<dbReference type="KEGG" id="muo:115460481"/>
<dbReference type="Proteomes" id="UP000515156">
    <property type="component" value="Chromosome 1"/>
</dbReference>
<evidence type="ECO:0000259" key="2">
    <source>
        <dbReference type="Pfam" id="PF15059"/>
    </source>
</evidence>
<feature type="domain" description="Speriolin C-terminal" evidence="2">
    <location>
        <begin position="122"/>
        <end position="268"/>
    </location>
</feature>
<dbReference type="GeneID" id="115460481"/>
<evidence type="ECO:0000313" key="3">
    <source>
        <dbReference type="Proteomes" id="UP000515156"/>
    </source>
</evidence>
<dbReference type="GO" id="GO:0005813">
    <property type="term" value="C:centrosome"/>
    <property type="evidence" value="ECO:0007669"/>
    <property type="project" value="TreeGrafter"/>
</dbReference>
<dbReference type="InterPro" id="IPR026715">
    <property type="entry name" value="SPATC1"/>
</dbReference>
<dbReference type="InParanoid" id="A0A6P7WY76"/>
<dbReference type="RefSeq" id="XP_030046106.1">
    <property type="nucleotide sequence ID" value="XM_030190246.1"/>
</dbReference>
<keyword evidence="3" id="KW-1185">Reference proteome</keyword>
<evidence type="ECO:0000256" key="1">
    <source>
        <dbReference type="SAM" id="MobiDB-lite"/>
    </source>
</evidence>
<feature type="compositionally biased region" description="Basic and acidic residues" evidence="1">
    <location>
        <begin position="21"/>
        <end position="47"/>
    </location>
</feature>
<feature type="region of interest" description="Disordered" evidence="1">
    <location>
        <begin position="1"/>
        <end position="53"/>
    </location>
</feature>
<dbReference type="Pfam" id="PF15059">
    <property type="entry name" value="Speriolin_C"/>
    <property type="match status" value="1"/>
</dbReference>
<dbReference type="OrthoDB" id="6114770at2759"/>
<proteinExistence type="predicted"/>
<evidence type="ECO:0000313" key="4">
    <source>
        <dbReference type="RefSeq" id="XP_030046106.1"/>
    </source>
</evidence>
<dbReference type="PANTHER" id="PTHR22192:SF17">
    <property type="entry name" value="SPERIOLIN-LIKE PROTEIN"/>
    <property type="match status" value="1"/>
</dbReference>
<sequence length="268" mass="30345">MNMQSQHVPEGKESSVVWKGDSVHTAKAKESEAVWKGESAHAPEPKECAGGWKGGSVQTMPTPADSSCPVSPMKGGLMEPQESKDYFSGSKTKQSEGELASLNMYQCRLQDSQELHSMERTVGEIAFQLDRRILAFIFQDRARLYGISVSNISEKINEFSCDRHKNKVDEVKRAEMTKRYTDIMNKLQEFGYDPKNHPQFTEYLVNRYGILKERPQPGSSEFKNLLDPEILKRTVTSIVPCDDVKTVQVLLKCLKHLAKEDGKPLFVW</sequence>
<reference evidence="4" key="1">
    <citation type="submission" date="2025-08" db="UniProtKB">
        <authorList>
            <consortium name="RefSeq"/>
        </authorList>
    </citation>
    <scope>IDENTIFICATION</scope>
</reference>